<keyword evidence="2" id="KW-1185">Reference proteome</keyword>
<evidence type="ECO:0000313" key="2">
    <source>
        <dbReference type="Proteomes" id="UP000095728"/>
    </source>
</evidence>
<accession>A0A1E5RNA5</accession>
<sequence>MKRTMQLLETSGLAKNYTKSLSVSKAAATATSEVERVNELQNTIRYLTNQNKATSILLGGSDIWQGHSNDLDNNSSKAKKRNELPVDTLVSKMNETLPNIETLKKNTIDSHYNSIVDLLNVATGNANGFSSSFTSMKKNLQNDSALLAFQPKSGKSSGYDLFVKFFTTYKESQSKEVNIQAVSQFLSSSSNFVTIDDYYKMVKTIKYLLNSKLIATENKNKLETEIVIYCYYMIFRKTSQKQLSLIDRDIFNSLVTFLFETRDGNLLFNSLHLHIKRLLFVLVKSFQPLKAAPDMGLETFFSKIKTLLDETTTTNKNSSFFKDGTAKTIVLMFQVFSEEAIELKNLLEPYIGNGEFNSNNRTQWTAFKAEANSVFSNEQRLFIDVLCLINTIKRELLLQSTNKHEKELPHLVQIEGIMKTINKSSIQNKILNKTAANGDKFYYDIAKVLEALQPHIDIIHASTAFSPVKVNEIGHQVNSLKLQVAHTVKKHKVDFILGIV</sequence>
<dbReference type="InParanoid" id="A0A1E5RNA5"/>
<evidence type="ECO:0000313" key="1">
    <source>
        <dbReference type="EMBL" id="OEJ88369.1"/>
    </source>
</evidence>
<name>A0A1E5RNA5_9ASCO</name>
<dbReference type="AlphaFoldDB" id="A0A1E5RNA5"/>
<dbReference type="Proteomes" id="UP000095728">
    <property type="component" value="Unassembled WGS sequence"/>
</dbReference>
<organism evidence="1 2">
    <name type="scientific">Hanseniaspora osmophila</name>
    <dbReference type="NCBI Taxonomy" id="56408"/>
    <lineage>
        <taxon>Eukaryota</taxon>
        <taxon>Fungi</taxon>
        <taxon>Dikarya</taxon>
        <taxon>Ascomycota</taxon>
        <taxon>Saccharomycotina</taxon>
        <taxon>Saccharomycetes</taxon>
        <taxon>Saccharomycodales</taxon>
        <taxon>Saccharomycodaceae</taxon>
        <taxon>Hanseniaspora</taxon>
    </lineage>
</organism>
<comment type="caution">
    <text evidence="1">The sequence shown here is derived from an EMBL/GenBank/DDBJ whole genome shotgun (WGS) entry which is preliminary data.</text>
</comment>
<protein>
    <submittedName>
        <fullName evidence="1">Uncharacterized protein</fullName>
    </submittedName>
</protein>
<gene>
    <name evidence="1" type="ORF">AWRI3579_g988</name>
</gene>
<proteinExistence type="predicted"/>
<reference evidence="2" key="1">
    <citation type="journal article" date="2016" name="Genome Announc.">
        <title>Genome sequences of three species of Hanseniaspora isolated from spontaneous wine fermentations.</title>
        <authorList>
            <person name="Sternes P.R."/>
            <person name="Lee D."/>
            <person name="Kutyna D.R."/>
            <person name="Borneman A.R."/>
        </authorList>
    </citation>
    <scope>NUCLEOTIDE SEQUENCE [LARGE SCALE GENOMIC DNA]</scope>
    <source>
        <strain evidence="2">AWRI3579</strain>
    </source>
</reference>
<dbReference type="EMBL" id="LPNM01000005">
    <property type="protein sequence ID" value="OEJ88369.1"/>
    <property type="molecule type" value="Genomic_DNA"/>
</dbReference>